<protein>
    <submittedName>
        <fullName evidence="2">Uncharacterized protein</fullName>
    </submittedName>
</protein>
<gene>
    <name evidence="2" type="ORF">WKI299_LOCUS11515</name>
</gene>
<dbReference type="EMBL" id="CAJNRF010004248">
    <property type="protein sequence ID" value="CAF2057819.1"/>
    <property type="molecule type" value="Genomic_DNA"/>
</dbReference>
<evidence type="ECO:0000256" key="1">
    <source>
        <dbReference type="SAM" id="MobiDB-lite"/>
    </source>
</evidence>
<reference evidence="2" key="1">
    <citation type="submission" date="2021-02" db="EMBL/GenBank/DDBJ databases">
        <authorList>
            <person name="Nowell W R."/>
        </authorList>
    </citation>
    <scope>NUCLEOTIDE SEQUENCE</scope>
</reference>
<dbReference type="Proteomes" id="UP000663856">
    <property type="component" value="Unassembled WGS sequence"/>
</dbReference>
<organism evidence="2 3">
    <name type="scientific">Rotaria magnacalcarata</name>
    <dbReference type="NCBI Taxonomy" id="392030"/>
    <lineage>
        <taxon>Eukaryota</taxon>
        <taxon>Metazoa</taxon>
        <taxon>Spiralia</taxon>
        <taxon>Gnathifera</taxon>
        <taxon>Rotifera</taxon>
        <taxon>Eurotatoria</taxon>
        <taxon>Bdelloidea</taxon>
        <taxon>Philodinida</taxon>
        <taxon>Philodinidae</taxon>
        <taxon>Rotaria</taxon>
    </lineage>
</organism>
<evidence type="ECO:0000313" key="3">
    <source>
        <dbReference type="Proteomes" id="UP000663856"/>
    </source>
</evidence>
<feature type="region of interest" description="Disordered" evidence="1">
    <location>
        <begin position="947"/>
        <end position="981"/>
    </location>
</feature>
<dbReference type="AlphaFoldDB" id="A0A816QC85"/>
<accession>A0A816QC85</accession>
<evidence type="ECO:0000313" key="2">
    <source>
        <dbReference type="EMBL" id="CAF2057819.1"/>
    </source>
</evidence>
<sequence>MFLLASKKSKYIQKVYDATTTAEKILFTQKSEADQIELAVFALKYTNTKNIESLSTPLPNDILRKITFIEQSLSYPEAMRSLTRSNLFFCAPEGDFILDQLNFFDHDKDNIPMRGCASALFDGQSITRSNFHGRTIIENKTLSICVGSTGAKWLNILLHLFDNLTTDGFHPRFLLHCVEPATTIDGKESQLNRARPSIVHLYIIRGLMGNRIQVFSPDASVYIQPYLTSLNSNEPHPGIKFRATTSYERVVERRGAELIIRLASNIQYQKDILAVISKIKQLDFLNYDQFFIDQVKSIIEAMFGPSPDLTNDVTTAINGSKMIITKQTCEEANIHKDEIDHFLNRLVRRGILKKGKFLKSSKQSGTYESYLKYLPSDPLEEKELSFELQKHHIQFDEYQDIYKVSAVSPDGTILTVDGEFVMKKQNVNFMVLNNHQDTYVTQSTSDLAHGQVTSIVNVCGGNAFNLANVHDEVSMDAVDQQVDQFDEQLLNSLFNTGGDVSVRSSIFDRQPQSQLVILSTNNCDNFSMNQQQLLVNNVDSPSGFSEQQQQVQTNKNEPYIAQRETSLENEVQNRLQSTTQLQEEEPIICDCSQMEIIPILHDIKNDFLHAQEPETSNMEIGNEKQNKLCQSPLQNQLHLQDSISMQQHTSKSSDGNEPYAPQPINGNDSSRGARMTYDQFTGSIPIASTPILSTESVANSSLNSFILSNASTSEKPIWSIDPFEALKNPNAIPPRILSKCKQMLLSTSPIITKTCWNRRFGGDSNLCLSAIKLLMVADLLEEGNFSATTTNTFVSWMKKLPLDTNNISDTLEFQQMKLDTFNVTWQQYASSFKETAFGHSKRFSFVSTEAAEILRSKPYSDVGFILNESAVLTKKDTSSAQNVNKAMDISSNPPESIALISPNDLSSITVDSNTRLETASITTTSVSHQLSSSIELHDVSLNAASGMPTIDSIPTGSSTPKRTRKHLSPIRTRSKSRRHEF</sequence>
<proteinExistence type="predicted"/>
<feature type="region of interest" description="Disordered" evidence="1">
    <location>
        <begin position="644"/>
        <end position="675"/>
    </location>
</feature>
<feature type="compositionally biased region" description="Basic residues" evidence="1">
    <location>
        <begin position="961"/>
        <end position="981"/>
    </location>
</feature>
<comment type="caution">
    <text evidence="2">The sequence shown here is derived from an EMBL/GenBank/DDBJ whole genome shotgun (WGS) entry which is preliminary data.</text>
</comment>
<name>A0A816QC85_9BILA</name>
<feature type="compositionally biased region" description="Polar residues" evidence="1">
    <location>
        <begin position="644"/>
        <end position="655"/>
    </location>
</feature>